<dbReference type="Proteomes" id="UP001165296">
    <property type="component" value="Unassembled WGS sequence"/>
</dbReference>
<evidence type="ECO:0000313" key="2">
    <source>
        <dbReference type="Proteomes" id="UP001165296"/>
    </source>
</evidence>
<reference evidence="1" key="1">
    <citation type="submission" date="2021-10" db="EMBL/GenBank/DDBJ databases">
        <authorList>
            <person name="Dean J.D."/>
            <person name="Kim M.K."/>
            <person name="Newey C.N."/>
            <person name="Stoker T.S."/>
            <person name="Thompson D.W."/>
            <person name="Grose J.H."/>
        </authorList>
    </citation>
    <scope>NUCLEOTIDE SEQUENCE</scope>
    <source>
        <strain evidence="1">BT178</strain>
    </source>
</reference>
<keyword evidence="2" id="KW-1185">Reference proteome</keyword>
<accession>A0ABS8ANY8</accession>
<evidence type="ECO:0000313" key="1">
    <source>
        <dbReference type="EMBL" id="MCB2407920.1"/>
    </source>
</evidence>
<name>A0ABS8ANY8_9BACT</name>
<comment type="caution">
    <text evidence="1">The sequence shown here is derived from an EMBL/GenBank/DDBJ whole genome shotgun (WGS) entry which is preliminary data.</text>
</comment>
<protein>
    <recommendedName>
        <fullName evidence="3">Lipoprotein</fullName>
    </recommendedName>
</protein>
<gene>
    <name evidence="1" type="ORF">LGH74_08025</name>
</gene>
<proteinExistence type="predicted"/>
<evidence type="ECO:0008006" key="3">
    <source>
        <dbReference type="Google" id="ProtNLM"/>
    </source>
</evidence>
<dbReference type="PROSITE" id="PS51257">
    <property type="entry name" value="PROKAR_LIPOPROTEIN"/>
    <property type="match status" value="1"/>
</dbReference>
<sequence length="194" mass="21845">MKKLLSFLPLLLAGCGPCQEIILSPPERAWLAAYQPGEKITFRSNRGRTNTLTMLPPKEWHENTDCNRLESGNYQPIFSQIILQSATVYNARNPYFLVTMRKNNPDRPGYLTFSMAGVECGTAAEEGQPTSKLQQRSCTLTTTGQVYPRAYFFQDGQNATHYGTGPVRAFYWDRQAGLIRYDLADGETFELAAD</sequence>
<dbReference type="RefSeq" id="WP_226174346.1">
    <property type="nucleotide sequence ID" value="NZ_JAJADR010000002.1"/>
</dbReference>
<dbReference type="EMBL" id="JAJADR010000002">
    <property type="protein sequence ID" value="MCB2407920.1"/>
    <property type="molecule type" value="Genomic_DNA"/>
</dbReference>
<organism evidence="1 2">
    <name type="scientific">Hymenobacter lucidus</name>
    <dbReference type="NCBI Taxonomy" id="2880930"/>
    <lineage>
        <taxon>Bacteria</taxon>
        <taxon>Pseudomonadati</taxon>
        <taxon>Bacteroidota</taxon>
        <taxon>Cytophagia</taxon>
        <taxon>Cytophagales</taxon>
        <taxon>Hymenobacteraceae</taxon>
        <taxon>Hymenobacter</taxon>
    </lineage>
</organism>